<accession>A0A0N1MZX4</accession>
<dbReference type="InterPro" id="IPR038646">
    <property type="entry name" value="Atu4866-like_sf"/>
</dbReference>
<evidence type="ECO:0000313" key="1">
    <source>
        <dbReference type="EMBL" id="KPH75116.1"/>
    </source>
</evidence>
<dbReference type="EMBL" id="LGSZ01000080">
    <property type="protein sequence ID" value="KPH75116.1"/>
    <property type="molecule type" value="Genomic_DNA"/>
</dbReference>
<evidence type="ECO:0000313" key="2">
    <source>
        <dbReference type="Proteomes" id="UP000037822"/>
    </source>
</evidence>
<name>A0A0N1MZX4_9HYPH</name>
<comment type="caution">
    <text evidence="1">The sequence shown here is derived from an EMBL/GenBank/DDBJ whole genome shotgun (WGS) entry which is preliminary data.</text>
</comment>
<organism evidence="1 2">
    <name type="scientific">Bosea vaviloviae</name>
    <dbReference type="NCBI Taxonomy" id="1526658"/>
    <lineage>
        <taxon>Bacteria</taxon>
        <taxon>Pseudomonadati</taxon>
        <taxon>Pseudomonadota</taxon>
        <taxon>Alphaproteobacteria</taxon>
        <taxon>Hyphomicrobiales</taxon>
        <taxon>Boseaceae</taxon>
        <taxon>Bosea</taxon>
    </lineage>
</organism>
<dbReference type="InterPro" id="IPR020955">
    <property type="entry name" value="Uncharacterised_Atu4866"/>
</dbReference>
<reference evidence="1 2" key="1">
    <citation type="submission" date="2015-07" db="EMBL/GenBank/DDBJ databases">
        <title>Whole genome sequencing of Bosea vaviloviae isolated from cave pool.</title>
        <authorList>
            <person name="Tan N.E.H."/>
            <person name="Lee Y.P."/>
            <person name="Gan H.M."/>
            <person name="Barton H."/>
            <person name="Savka M.A."/>
        </authorList>
    </citation>
    <scope>NUCLEOTIDE SEQUENCE [LARGE SCALE GENOMIC DNA]</scope>
    <source>
        <strain evidence="1 2">SD260</strain>
    </source>
</reference>
<dbReference type="Gene3D" id="2.40.128.290">
    <property type="entry name" value="Uncharacterised protein Atu4866, PF11512"/>
    <property type="match status" value="1"/>
</dbReference>
<dbReference type="PATRIC" id="fig|1526658.3.peg.2479"/>
<sequence>MVDEADAFARAALGRWATEDGAIVIELRPDGRYNKAKQAAPDWYHGRYEVDRSQLYFESDSGQVAKGEMRRGVLRIGEKQFHRSRLAPELSSQP</sequence>
<dbReference type="AlphaFoldDB" id="A0A0N1MZX4"/>
<proteinExistence type="predicted"/>
<gene>
    <name evidence="1" type="ORF">AE618_25415</name>
</gene>
<dbReference type="Proteomes" id="UP000037822">
    <property type="component" value="Unassembled WGS sequence"/>
</dbReference>
<keyword evidence="2" id="KW-1185">Reference proteome</keyword>
<protein>
    <submittedName>
        <fullName evidence="1">Uncharacterized protein</fullName>
    </submittedName>
</protein>
<dbReference type="Pfam" id="PF11512">
    <property type="entry name" value="Atu4866"/>
    <property type="match status" value="1"/>
</dbReference>